<proteinExistence type="predicted"/>
<name>A0A3G8LIT8_9MOLU</name>
<dbReference type="Pfam" id="PF03382">
    <property type="entry name" value="DUF285"/>
    <property type="match status" value="2"/>
</dbReference>
<evidence type="ECO:0000313" key="2">
    <source>
        <dbReference type="Proteomes" id="UP000275883"/>
    </source>
</evidence>
<reference evidence="1 2" key="1">
    <citation type="submission" date="2018-11" db="EMBL/GenBank/DDBJ databases">
        <title>Genome sequence of Mycoplasma struthionis sp. nov.</title>
        <authorList>
            <person name="Spergser J."/>
        </authorList>
    </citation>
    <scope>NUCLEOTIDE SEQUENCE [LARGE SCALE GENOMIC DNA]</scope>
    <source>
        <strain evidence="1 2">237IA</strain>
    </source>
</reference>
<dbReference type="KEGG" id="mstr:EGN60_01155"/>
<dbReference type="EMBL" id="CP034044">
    <property type="protein sequence ID" value="AZG68578.1"/>
    <property type="molecule type" value="Genomic_DNA"/>
</dbReference>
<gene>
    <name evidence="1" type="ORF">EGN60_01155</name>
</gene>
<dbReference type="OrthoDB" id="394708at2"/>
<evidence type="ECO:0000313" key="1">
    <source>
        <dbReference type="EMBL" id="AZG68578.1"/>
    </source>
</evidence>
<keyword evidence="2" id="KW-1185">Reference proteome</keyword>
<dbReference type="AlphaFoldDB" id="A0A3G8LIT8"/>
<dbReference type="RefSeq" id="WP_124724273.1">
    <property type="nucleotide sequence ID" value="NZ_CP034044.1"/>
</dbReference>
<dbReference type="InterPro" id="IPR005046">
    <property type="entry name" value="DUF285"/>
</dbReference>
<protein>
    <submittedName>
        <fullName evidence="1">BspA family leucine-rich repeat surface protein</fullName>
    </submittedName>
</protein>
<accession>A0A3G8LIT8</accession>
<sequence>MYQTGRNFAGMFLGSDFNKPIAKWNMTKAKNLSYMFGTVYHEMWSAFNQDISKWNVSNVENFAGMFSGTKFNQDISGWDVSSGKNFSYMFANGYFFNKNLNNWNVSNGKDFSNMFYETFGFDPQSTENWRVKPEANIDSMFSERQGNNYPNWYKKRGSN</sequence>
<organism evidence="1 2">
    <name type="scientific">Mycoplasma struthionis</name>
    <dbReference type="NCBI Taxonomy" id="538220"/>
    <lineage>
        <taxon>Bacteria</taxon>
        <taxon>Bacillati</taxon>
        <taxon>Mycoplasmatota</taxon>
        <taxon>Mollicutes</taxon>
        <taxon>Mycoplasmataceae</taxon>
        <taxon>Mycoplasma</taxon>
    </lineage>
</organism>
<dbReference type="Proteomes" id="UP000275883">
    <property type="component" value="Chromosome"/>
</dbReference>